<comment type="caution">
    <text evidence="1">The sequence shown here is derived from an EMBL/GenBank/DDBJ whole genome shotgun (WGS) entry which is preliminary data.</text>
</comment>
<keyword evidence="2" id="KW-1185">Reference proteome</keyword>
<dbReference type="Pfam" id="PF07394">
    <property type="entry name" value="DUF1501"/>
    <property type="match status" value="1"/>
</dbReference>
<organism evidence="1 2">
    <name type="scientific">Tautonia sociabilis</name>
    <dbReference type="NCBI Taxonomy" id="2080755"/>
    <lineage>
        <taxon>Bacteria</taxon>
        <taxon>Pseudomonadati</taxon>
        <taxon>Planctomycetota</taxon>
        <taxon>Planctomycetia</taxon>
        <taxon>Isosphaerales</taxon>
        <taxon>Isosphaeraceae</taxon>
        <taxon>Tautonia</taxon>
    </lineage>
</organism>
<protein>
    <submittedName>
        <fullName evidence="1">DUF1501 domain-containing protein</fullName>
    </submittedName>
</protein>
<evidence type="ECO:0000313" key="2">
    <source>
        <dbReference type="Proteomes" id="UP000280296"/>
    </source>
</evidence>
<reference evidence="1 2" key="1">
    <citation type="submission" date="2018-12" db="EMBL/GenBank/DDBJ databases">
        <authorList>
            <person name="Toschakov S.V."/>
        </authorList>
    </citation>
    <scope>NUCLEOTIDE SEQUENCE [LARGE SCALE GENOMIC DNA]</scope>
    <source>
        <strain evidence="1 2">GM2012</strain>
    </source>
</reference>
<dbReference type="SUPFAM" id="SSF53649">
    <property type="entry name" value="Alkaline phosphatase-like"/>
    <property type="match status" value="1"/>
</dbReference>
<dbReference type="InterPro" id="IPR006311">
    <property type="entry name" value="TAT_signal"/>
</dbReference>
<dbReference type="PANTHER" id="PTHR43737:SF1">
    <property type="entry name" value="DUF1501 DOMAIN-CONTAINING PROTEIN"/>
    <property type="match status" value="1"/>
</dbReference>
<reference evidence="1 2" key="2">
    <citation type="submission" date="2019-01" db="EMBL/GenBank/DDBJ databases">
        <title>Tautonia sociabilis, a novel thermotolerant planctomycete of Isosphaeraceae family, isolated from a 4000 m deep subterranean habitat.</title>
        <authorList>
            <person name="Kovaleva O.L."/>
            <person name="Elcheninov A.G."/>
            <person name="Van Heerden E."/>
            <person name="Toshchakov S.V."/>
            <person name="Novikov A."/>
            <person name="Bonch-Osmolovskaya E.A."/>
            <person name="Kublanov I.V."/>
        </authorList>
    </citation>
    <scope>NUCLEOTIDE SEQUENCE [LARGE SCALE GENOMIC DNA]</scope>
    <source>
        <strain evidence="1 2">GM2012</strain>
    </source>
</reference>
<evidence type="ECO:0000313" key="1">
    <source>
        <dbReference type="EMBL" id="RUL87327.1"/>
    </source>
</evidence>
<dbReference type="PANTHER" id="PTHR43737">
    <property type="entry name" value="BLL7424 PROTEIN"/>
    <property type="match status" value="1"/>
</dbReference>
<dbReference type="InterPro" id="IPR010869">
    <property type="entry name" value="DUF1501"/>
</dbReference>
<name>A0A432MJE3_9BACT</name>
<dbReference type="AlphaFoldDB" id="A0A432MJE3"/>
<sequence length="458" mass="50019">MYRLDAQTPVHFCDGLTRRDFLHAGSLAALGLTLPGLRAMEARGAVDRDRDMNCIMLFLVGGPSQLDTWDMKPDAPAEIRGPFRPIETNVPGIQVSEIFPRLAGQMDKVAVVRSVYHDATAVHDTGHQMMQTGRLFGNGAIRYPHVGSVLSFLKGPRGDVPPHVVMPRPIGNTGGNMPHGQDAGFLGKSHDPFVLGADPSAPDFKVPDLLPPDYVSGIRESRRRSLRAAIDGATRDFEASEDARLLDENFQRAYGLMSSKEARAAFALEAEPADVRDRYGRTRFGQSCLLARRLIERGVRFVTVNMFETVFNEITWDIHGSAPFSPISCYKDEVGPNFDTAYTALLTDLYERGMLETTMILAFGEFGRTPKINPAGGRDHHPACWSVLFAGGPVRGGTVVGASDEIGHAPKDRPVSTAEIAATVFHGLGIDLETELPGPQGRPIRVVDHGVEPIRELF</sequence>
<gene>
    <name evidence="1" type="ORF">TsocGM_13215</name>
</gene>
<accession>A0A432MJE3</accession>
<proteinExistence type="predicted"/>
<dbReference type="RefSeq" id="WP_126725858.1">
    <property type="nucleotide sequence ID" value="NZ_RYZH01000023.1"/>
</dbReference>
<dbReference type="EMBL" id="RYZH01000023">
    <property type="protein sequence ID" value="RUL87327.1"/>
    <property type="molecule type" value="Genomic_DNA"/>
</dbReference>
<dbReference type="PROSITE" id="PS51318">
    <property type="entry name" value="TAT"/>
    <property type="match status" value="1"/>
</dbReference>
<dbReference type="Proteomes" id="UP000280296">
    <property type="component" value="Unassembled WGS sequence"/>
</dbReference>
<dbReference type="InterPro" id="IPR017850">
    <property type="entry name" value="Alkaline_phosphatase_core_sf"/>
</dbReference>
<dbReference type="OrthoDB" id="127333at2"/>